<dbReference type="EMBL" id="AP014958">
    <property type="protein sequence ID" value="BAS77598.1"/>
    <property type="molecule type" value="Genomic_DNA"/>
</dbReference>
<dbReference type="AlphaFoldDB" id="A0A0P0VGA7"/>
<dbReference type="PaxDb" id="39947-A0A0P0VGA7"/>
<feature type="region of interest" description="Disordered" evidence="1">
    <location>
        <begin position="1"/>
        <end position="25"/>
    </location>
</feature>
<protein>
    <submittedName>
        <fullName evidence="2">Os02g0211300 protein</fullName>
    </submittedName>
</protein>
<keyword evidence="3" id="KW-1185">Reference proteome</keyword>
<reference evidence="3" key="1">
    <citation type="journal article" date="2005" name="Nature">
        <title>The map-based sequence of the rice genome.</title>
        <authorList>
            <consortium name="International rice genome sequencing project (IRGSP)"/>
            <person name="Matsumoto T."/>
            <person name="Wu J."/>
            <person name="Kanamori H."/>
            <person name="Katayose Y."/>
            <person name="Fujisawa M."/>
            <person name="Namiki N."/>
            <person name="Mizuno H."/>
            <person name="Yamamoto K."/>
            <person name="Antonio B.A."/>
            <person name="Baba T."/>
            <person name="Sakata K."/>
            <person name="Nagamura Y."/>
            <person name="Aoki H."/>
            <person name="Arikawa K."/>
            <person name="Arita K."/>
            <person name="Bito T."/>
            <person name="Chiden Y."/>
            <person name="Fujitsuka N."/>
            <person name="Fukunaka R."/>
            <person name="Hamada M."/>
            <person name="Harada C."/>
            <person name="Hayashi A."/>
            <person name="Hijishita S."/>
            <person name="Honda M."/>
            <person name="Hosokawa S."/>
            <person name="Ichikawa Y."/>
            <person name="Idonuma A."/>
            <person name="Iijima M."/>
            <person name="Ikeda M."/>
            <person name="Ikeno M."/>
            <person name="Ito K."/>
            <person name="Ito S."/>
            <person name="Ito T."/>
            <person name="Ito Y."/>
            <person name="Ito Y."/>
            <person name="Iwabuchi A."/>
            <person name="Kamiya K."/>
            <person name="Karasawa W."/>
            <person name="Kurita K."/>
            <person name="Katagiri S."/>
            <person name="Kikuta A."/>
            <person name="Kobayashi H."/>
            <person name="Kobayashi N."/>
            <person name="Machita K."/>
            <person name="Maehara T."/>
            <person name="Masukawa M."/>
            <person name="Mizubayashi T."/>
            <person name="Mukai Y."/>
            <person name="Nagasaki H."/>
            <person name="Nagata Y."/>
            <person name="Naito S."/>
            <person name="Nakashima M."/>
            <person name="Nakama Y."/>
            <person name="Nakamichi Y."/>
            <person name="Nakamura M."/>
            <person name="Meguro A."/>
            <person name="Negishi M."/>
            <person name="Ohta I."/>
            <person name="Ohta T."/>
            <person name="Okamoto M."/>
            <person name="Ono N."/>
            <person name="Saji S."/>
            <person name="Sakaguchi M."/>
            <person name="Sakai K."/>
            <person name="Shibata M."/>
            <person name="Shimokawa T."/>
            <person name="Song J."/>
            <person name="Takazaki Y."/>
            <person name="Terasawa K."/>
            <person name="Tsugane M."/>
            <person name="Tsuji K."/>
            <person name="Ueda S."/>
            <person name="Waki K."/>
            <person name="Yamagata H."/>
            <person name="Yamamoto M."/>
            <person name="Yamamoto S."/>
            <person name="Yamane H."/>
            <person name="Yoshiki S."/>
            <person name="Yoshihara R."/>
            <person name="Yukawa K."/>
            <person name="Zhong H."/>
            <person name="Yano M."/>
            <person name="Yuan Q."/>
            <person name="Ouyang S."/>
            <person name="Liu J."/>
            <person name="Jones K.M."/>
            <person name="Gansberger K."/>
            <person name="Moffat K."/>
            <person name="Hill J."/>
            <person name="Bera J."/>
            <person name="Fadrosh D."/>
            <person name="Jin S."/>
            <person name="Johri S."/>
            <person name="Kim M."/>
            <person name="Overton L."/>
            <person name="Reardon M."/>
            <person name="Tsitrin T."/>
            <person name="Vuong H."/>
            <person name="Weaver B."/>
            <person name="Ciecko A."/>
            <person name="Tallon L."/>
            <person name="Jackson J."/>
            <person name="Pai G."/>
            <person name="Aken S.V."/>
            <person name="Utterback T."/>
            <person name="Reidmuller S."/>
            <person name="Feldblyum T."/>
            <person name="Hsiao J."/>
            <person name="Zismann V."/>
            <person name="Iobst S."/>
            <person name="de Vazeille A.R."/>
            <person name="Buell C.R."/>
            <person name="Ying K."/>
            <person name="Li Y."/>
            <person name="Lu T."/>
            <person name="Huang Y."/>
            <person name="Zhao Q."/>
            <person name="Feng Q."/>
            <person name="Zhang L."/>
            <person name="Zhu J."/>
            <person name="Weng Q."/>
            <person name="Mu J."/>
            <person name="Lu Y."/>
            <person name="Fan D."/>
            <person name="Liu Y."/>
            <person name="Guan J."/>
            <person name="Zhang Y."/>
            <person name="Yu S."/>
            <person name="Liu X."/>
            <person name="Zhang Y."/>
            <person name="Hong G."/>
            <person name="Han B."/>
            <person name="Choisne N."/>
            <person name="Demange N."/>
            <person name="Orjeda G."/>
            <person name="Samain S."/>
            <person name="Cattolico L."/>
            <person name="Pelletier E."/>
            <person name="Couloux A."/>
            <person name="Segurens B."/>
            <person name="Wincker P."/>
            <person name="D'Hont A."/>
            <person name="Scarpelli C."/>
            <person name="Weissenbach J."/>
            <person name="Salanoubat M."/>
            <person name="Quetier F."/>
            <person name="Yu Y."/>
            <person name="Kim H.R."/>
            <person name="Rambo T."/>
            <person name="Currie J."/>
            <person name="Collura K."/>
            <person name="Luo M."/>
            <person name="Yang T."/>
            <person name="Ammiraju J.S.S."/>
            <person name="Engler F."/>
            <person name="Soderlund C."/>
            <person name="Wing R.A."/>
            <person name="Palmer L.E."/>
            <person name="de la Bastide M."/>
            <person name="Spiegel L."/>
            <person name="Nascimento L."/>
            <person name="Zutavern T."/>
            <person name="O'Shaughnessy A."/>
            <person name="Dike S."/>
            <person name="Dedhia N."/>
            <person name="Preston R."/>
            <person name="Balija V."/>
            <person name="McCombie W.R."/>
            <person name="Chow T."/>
            <person name="Chen H."/>
            <person name="Chung M."/>
            <person name="Chen C."/>
            <person name="Shaw J."/>
            <person name="Wu H."/>
            <person name="Hsiao K."/>
            <person name="Chao Y."/>
            <person name="Chu M."/>
            <person name="Cheng C."/>
            <person name="Hour A."/>
            <person name="Lee P."/>
            <person name="Lin S."/>
            <person name="Lin Y."/>
            <person name="Liou J."/>
            <person name="Liu S."/>
            <person name="Hsing Y."/>
            <person name="Raghuvanshi S."/>
            <person name="Mohanty A."/>
            <person name="Bharti A.K."/>
            <person name="Gaur A."/>
            <person name="Gupta V."/>
            <person name="Kumar D."/>
            <person name="Ravi V."/>
            <person name="Vij S."/>
            <person name="Kapur A."/>
            <person name="Khurana P."/>
            <person name="Khurana P."/>
            <person name="Khurana J.P."/>
            <person name="Tyagi A.K."/>
            <person name="Gaikwad K."/>
            <person name="Singh A."/>
            <person name="Dalal V."/>
            <person name="Srivastava S."/>
            <person name="Dixit A."/>
            <person name="Pal A.K."/>
            <person name="Ghazi I.A."/>
            <person name="Yadav M."/>
            <person name="Pandit A."/>
            <person name="Bhargava A."/>
            <person name="Sureshbabu K."/>
            <person name="Batra K."/>
            <person name="Sharma T.R."/>
            <person name="Mohapatra T."/>
            <person name="Singh N.K."/>
            <person name="Messing J."/>
            <person name="Nelson A.B."/>
            <person name="Fuks G."/>
            <person name="Kavchok S."/>
            <person name="Keizer G."/>
            <person name="Linton E."/>
            <person name="Llaca V."/>
            <person name="Song R."/>
            <person name="Tanyolac B."/>
            <person name="Young S."/>
            <person name="Ho-Il K."/>
            <person name="Hahn J.H."/>
            <person name="Sangsakoo G."/>
            <person name="Vanavichit A."/>
            <person name="de Mattos Luiz.A.T."/>
            <person name="Zimmer P.D."/>
            <person name="Malone G."/>
            <person name="Dellagostin O."/>
            <person name="de Oliveira A.C."/>
            <person name="Bevan M."/>
            <person name="Bancroft I."/>
            <person name="Minx P."/>
            <person name="Cordum H."/>
            <person name="Wilson R."/>
            <person name="Cheng Z."/>
            <person name="Jin W."/>
            <person name="Jiang J."/>
            <person name="Leong S.A."/>
            <person name="Iwama H."/>
            <person name="Gojobori T."/>
            <person name="Itoh T."/>
            <person name="Niimura Y."/>
            <person name="Fujii Y."/>
            <person name="Habara T."/>
            <person name="Sakai H."/>
            <person name="Sato Y."/>
            <person name="Wilson G."/>
            <person name="Kumar K."/>
            <person name="McCouch S."/>
            <person name="Juretic N."/>
            <person name="Hoen D."/>
            <person name="Wright S."/>
            <person name="Bruskiewich R."/>
            <person name="Bureau T."/>
            <person name="Miyao A."/>
            <person name="Hirochika H."/>
            <person name="Nishikawa T."/>
            <person name="Kadowaki K."/>
            <person name="Sugiura M."/>
            <person name="Burr B."/>
            <person name="Sasaki T."/>
        </authorList>
    </citation>
    <scope>NUCLEOTIDE SEQUENCE [LARGE SCALE GENOMIC DNA]</scope>
    <source>
        <strain evidence="3">cv. Nipponbare</strain>
    </source>
</reference>
<accession>A0A0P0VGA7</accession>
<reference evidence="2 3" key="3">
    <citation type="journal article" date="2013" name="Rice">
        <title>Improvement of the Oryza sativa Nipponbare reference genome using next generation sequence and optical map data.</title>
        <authorList>
            <person name="Kawahara Y."/>
            <person name="de la Bastide M."/>
            <person name="Hamilton J.P."/>
            <person name="Kanamori H."/>
            <person name="McCombie W.R."/>
            <person name="Ouyang S."/>
            <person name="Schwartz D.C."/>
            <person name="Tanaka T."/>
            <person name="Wu J."/>
            <person name="Zhou S."/>
            <person name="Childs K.L."/>
            <person name="Davidson R.M."/>
            <person name="Lin H."/>
            <person name="Quesada-Ocampo L."/>
            <person name="Vaillancourt B."/>
            <person name="Sakai H."/>
            <person name="Lee S.S."/>
            <person name="Kim J."/>
            <person name="Numa H."/>
            <person name="Itoh T."/>
            <person name="Buell C.R."/>
            <person name="Matsumoto T."/>
        </authorList>
    </citation>
    <scope>NUCLEOTIDE SEQUENCE [LARGE SCALE GENOMIC DNA]</scope>
    <source>
        <strain evidence="3">cv. Nipponbare</strain>
    </source>
</reference>
<evidence type="ECO:0000256" key="1">
    <source>
        <dbReference type="SAM" id="MobiDB-lite"/>
    </source>
</evidence>
<gene>
    <name evidence="2" type="ordered locus">Os02g0211300</name>
    <name evidence="2" type="ORF">OSNPB_020211300</name>
</gene>
<sequence>MATMTLLAHAPTEAKEEAHPRGGRGGALCRRICRCVMEVYLELGMVMTSALQQEGTGEDGRLSREDMQGRPSSLSSFAVVASLVGSSPNKELVVDTGSIAVGAARDANAAALPSPTAMNMRDRIADGKLRSVALAVTAKMPWLWAMTVSGYGQAWR</sequence>
<evidence type="ECO:0000313" key="3">
    <source>
        <dbReference type="Proteomes" id="UP000059680"/>
    </source>
</evidence>
<name>A0A0P0VGA7_ORYSJ</name>
<proteinExistence type="predicted"/>
<evidence type="ECO:0000313" key="2">
    <source>
        <dbReference type="EMBL" id="BAS77598.1"/>
    </source>
</evidence>
<dbReference type="InParanoid" id="A0A0P0VGA7"/>
<dbReference type="Proteomes" id="UP000059680">
    <property type="component" value="Chromosome 2"/>
</dbReference>
<reference evidence="2 3" key="2">
    <citation type="journal article" date="2013" name="Plant Cell Physiol.">
        <title>Rice Annotation Project Database (RAP-DB): an integrative and interactive database for rice genomics.</title>
        <authorList>
            <person name="Sakai H."/>
            <person name="Lee S.S."/>
            <person name="Tanaka T."/>
            <person name="Numa H."/>
            <person name="Kim J."/>
            <person name="Kawahara Y."/>
            <person name="Wakimoto H."/>
            <person name="Yang C.C."/>
            <person name="Iwamoto M."/>
            <person name="Abe T."/>
            <person name="Yamada Y."/>
            <person name="Muto A."/>
            <person name="Inokuchi H."/>
            <person name="Ikemura T."/>
            <person name="Matsumoto T."/>
            <person name="Sasaki T."/>
            <person name="Itoh T."/>
        </authorList>
    </citation>
    <scope>NUCLEOTIDE SEQUENCE [LARGE SCALE GENOMIC DNA]</scope>
    <source>
        <strain evidence="3">cv. Nipponbare</strain>
    </source>
</reference>
<organism evidence="2 3">
    <name type="scientific">Oryza sativa subsp. japonica</name>
    <name type="common">Rice</name>
    <dbReference type="NCBI Taxonomy" id="39947"/>
    <lineage>
        <taxon>Eukaryota</taxon>
        <taxon>Viridiplantae</taxon>
        <taxon>Streptophyta</taxon>
        <taxon>Embryophyta</taxon>
        <taxon>Tracheophyta</taxon>
        <taxon>Spermatophyta</taxon>
        <taxon>Magnoliopsida</taxon>
        <taxon>Liliopsida</taxon>
        <taxon>Poales</taxon>
        <taxon>Poaceae</taxon>
        <taxon>BOP clade</taxon>
        <taxon>Oryzoideae</taxon>
        <taxon>Oryzeae</taxon>
        <taxon>Oryzinae</taxon>
        <taxon>Oryza</taxon>
        <taxon>Oryza sativa</taxon>
    </lineage>
</organism>